<name>A0AAV0Z637_VICFA</name>
<reference evidence="1 2" key="1">
    <citation type="submission" date="2023-01" db="EMBL/GenBank/DDBJ databases">
        <authorList>
            <person name="Kreplak J."/>
        </authorList>
    </citation>
    <scope>NUCLEOTIDE SEQUENCE [LARGE SCALE GENOMIC DNA]</scope>
</reference>
<gene>
    <name evidence="1" type="ORF">VFH_I067280</name>
</gene>
<accession>A0AAV0Z637</accession>
<organism evidence="1 2">
    <name type="scientific">Vicia faba</name>
    <name type="common">Broad bean</name>
    <name type="synonym">Faba vulgaris</name>
    <dbReference type="NCBI Taxonomy" id="3906"/>
    <lineage>
        <taxon>Eukaryota</taxon>
        <taxon>Viridiplantae</taxon>
        <taxon>Streptophyta</taxon>
        <taxon>Embryophyta</taxon>
        <taxon>Tracheophyta</taxon>
        <taxon>Spermatophyta</taxon>
        <taxon>Magnoliopsida</taxon>
        <taxon>eudicotyledons</taxon>
        <taxon>Gunneridae</taxon>
        <taxon>Pentapetalae</taxon>
        <taxon>rosids</taxon>
        <taxon>fabids</taxon>
        <taxon>Fabales</taxon>
        <taxon>Fabaceae</taxon>
        <taxon>Papilionoideae</taxon>
        <taxon>50 kb inversion clade</taxon>
        <taxon>NPAAA clade</taxon>
        <taxon>Hologalegina</taxon>
        <taxon>IRL clade</taxon>
        <taxon>Fabeae</taxon>
        <taxon>Vicia</taxon>
    </lineage>
</organism>
<proteinExistence type="predicted"/>
<sequence length="137" mass="15167">MTLVHARGIQLVTGRLGCSLEGAGKRRIFAISNYMNQRLLKPVHQGFAEAGTPIVPCSNSSDFPLLSLLLIARAQSQRHFPNLNRLSQIYESKESVGTEGQLGLGMLSYATTTHPMTLPSFRKAQSSREDRRINSLR</sequence>
<dbReference type="AlphaFoldDB" id="A0AAV0Z637"/>
<dbReference type="EMBL" id="OX451735">
    <property type="protein sequence ID" value="CAI8592958.1"/>
    <property type="molecule type" value="Genomic_DNA"/>
</dbReference>
<evidence type="ECO:0000313" key="2">
    <source>
        <dbReference type="Proteomes" id="UP001157006"/>
    </source>
</evidence>
<dbReference type="Proteomes" id="UP001157006">
    <property type="component" value="Chromosome 1S"/>
</dbReference>
<protein>
    <submittedName>
        <fullName evidence="1">Uncharacterized protein</fullName>
    </submittedName>
</protein>
<keyword evidence="2" id="KW-1185">Reference proteome</keyword>
<evidence type="ECO:0000313" key="1">
    <source>
        <dbReference type="EMBL" id="CAI8592958.1"/>
    </source>
</evidence>